<feature type="domain" description="Membrane transport protein MMPL" evidence="7">
    <location>
        <begin position="196"/>
        <end position="413"/>
    </location>
</feature>
<dbReference type="InterPro" id="IPR050545">
    <property type="entry name" value="Mycobact_MmpL"/>
</dbReference>
<evidence type="ECO:0000256" key="1">
    <source>
        <dbReference type="ARBA" id="ARBA00004651"/>
    </source>
</evidence>
<protein>
    <recommendedName>
        <fullName evidence="7">Membrane transport protein MMPL domain-containing protein</fullName>
    </recommendedName>
</protein>
<feature type="non-terminal residue" evidence="8">
    <location>
        <position position="549"/>
    </location>
</feature>
<comment type="subcellular location">
    <subcellularLocation>
        <location evidence="1">Cell membrane</location>
        <topology evidence="1">Multi-pass membrane protein</topology>
    </subcellularLocation>
</comment>
<name>A0A6S6RXT6_9BACT</name>
<keyword evidence="3 6" id="KW-0812">Transmembrane</keyword>
<keyword evidence="4 6" id="KW-1133">Transmembrane helix</keyword>
<dbReference type="EMBL" id="CACVAR010000010">
    <property type="protein sequence ID" value="CAA6798611.1"/>
    <property type="molecule type" value="Genomic_DNA"/>
</dbReference>
<dbReference type="PANTHER" id="PTHR33406">
    <property type="entry name" value="MEMBRANE PROTEIN MJ1562-RELATED"/>
    <property type="match status" value="1"/>
</dbReference>
<dbReference type="InterPro" id="IPR004869">
    <property type="entry name" value="MMPL_dom"/>
</dbReference>
<evidence type="ECO:0000256" key="4">
    <source>
        <dbReference type="ARBA" id="ARBA00022989"/>
    </source>
</evidence>
<feature type="transmembrane region" description="Helical" evidence="6">
    <location>
        <begin position="297"/>
        <end position="318"/>
    </location>
</feature>
<feature type="transmembrane region" description="Helical" evidence="6">
    <location>
        <begin position="426"/>
        <end position="446"/>
    </location>
</feature>
<evidence type="ECO:0000313" key="8">
    <source>
        <dbReference type="EMBL" id="CAA6798611.1"/>
    </source>
</evidence>
<feature type="transmembrane region" description="Helical" evidence="6">
    <location>
        <begin position="330"/>
        <end position="358"/>
    </location>
</feature>
<dbReference type="PANTHER" id="PTHR33406:SF13">
    <property type="entry name" value="MEMBRANE PROTEIN YDFJ"/>
    <property type="match status" value="1"/>
</dbReference>
<dbReference type="GO" id="GO:0005886">
    <property type="term" value="C:plasma membrane"/>
    <property type="evidence" value="ECO:0007669"/>
    <property type="project" value="UniProtKB-SubCell"/>
</dbReference>
<gene>
    <name evidence="8" type="ORF">HELGO_WM28088</name>
</gene>
<dbReference type="Pfam" id="PF03176">
    <property type="entry name" value="MMPL"/>
    <property type="match status" value="1"/>
</dbReference>
<feature type="transmembrane region" description="Helical" evidence="6">
    <location>
        <begin position="265"/>
        <end position="285"/>
    </location>
</feature>
<evidence type="ECO:0000256" key="2">
    <source>
        <dbReference type="ARBA" id="ARBA00022475"/>
    </source>
</evidence>
<keyword evidence="5 6" id="KW-0472">Membrane</keyword>
<feature type="transmembrane region" description="Helical" evidence="6">
    <location>
        <begin position="364"/>
        <end position="390"/>
    </location>
</feature>
<accession>A0A6S6RXT6</accession>
<dbReference type="SUPFAM" id="SSF82866">
    <property type="entry name" value="Multidrug efflux transporter AcrB transmembrane domain"/>
    <property type="match status" value="1"/>
</dbReference>
<organism evidence="8">
    <name type="scientific">uncultured Sulfurovum sp</name>
    <dbReference type="NCBI Taxonomy" id="269237"/>
    <lineage>
        <taxon>Bacteria</taxon>
        <taxon>Pseudomonadati</taxon>
        <taxon>Campylobacterota</taxon>
        <taxon>Epsilonproteobacteria</taxon>
        <taxon>Campylobacterales</taxon>
        <taxon>Sulfurovaceae</taxon>
        <taxon>Sulfurovum</taxon>
        <taxon>environmental samples</taxon>
    </lineage>
</organism>
<evidence type="ECO:0000256" key="5">
    <source>
        <dbReference type="ARBA" id="ARBA00023136"/>
    </source>
</evidence>
<keyword evidence="2" id="KW-1003">Cell membrane</keyword>
<evidence type="ECO:0000256" key="6">
    <source>
        <dbReference type="SAM" id="Phobius"/>
    </source>
</evidence>
<proteinExistence type="predicted"/>
<dbReference type="Gene3D" id="1.20.1640.10">
    <property type="entry name" value="Multidrug efflux transporter AcrB transmembrane domain"/>
    <property type="match status" value="1"/>
</dbReference>
<dbReference type="AlphaFoldDB" id="A0A6S6RXT6"/>
<reference evidence="8" key="1">
    <citation type="submission" date="2020-01" db="EMBL/GenBank/DDBJ databases">
        <authorList>
            <person name="Meier V. D."/>
            <person name="Meier V D."/>
        </authorList>
    </citation>
    <scope>NUCLEOTIDE SEQUENCE</scope>
    <source>
        <strain evidence="8">HLG_WM_MAG_03</strain>
    </source>
</reference>
<evidence type="ECO:0000259" key="7">
    <source>
        <dbReference type="Pfam" id="PF03176"/>
    </source>
</evidence>
<feature type="transmembrane region" description="Helical" evidence="6">
    <location>
        <begin position="239"/>
        <end position="258"/>
    </location>
</feature>
<evidence type="ECO:0000256" key="3">
    <source>
        <dbReference type="ARBA" id="ARBA00022692"/>
    </source>
</evidence>
<sequence length="549" mass="61973">MWVLSLLILFVLSFGYYATKLEIDASSETLLLENDTDLKFSREMSKRFQGENFLIITYRPNSDMFSAKSKNEIQNLSQALEKLPLVKSIDSILTVPLLLSPPKPIQELIDDVKTLGNSNVETSLVQNEFLTNPLYHGNIISKDFKTSAIIVNLHKDDKYNEFIQKRDALNSATTEAEKKELKNITTAFKLHRDERRIIEQKNIENIREIMTQYGKNSTLFLGGVNMIANDLVTFVKNDLLIYGSTLVLILIIVLWMVFRRLRWVMLPIFISILSVIAVSATLGFFAWEITVISSNFIALQLIITISIVLHLIVHYNELISKYPKASNHRVILATILAKGTPTFFAIITTIAGFSSLMISNIKPIINLGWMMSAGIALSLLIAFIVFPTVLMKLPKLKSKTNKQNSKKAFSFTQASANIVQKDKKSIFIVTAITLLFSLSGASMLIVENSFINYFKQNTEIYKGMKVIDEDLGGTTPLDVIITFKAINAVEVTEDETDGFEDEFNEEASSEQYWFTKEKMDNILKVHNYLETVPEIGDVQSLASILKIGK</sequence>